<dbReference type="PROSITE" id="PS51755">
    <property type="entry name" value="OMPR_PHOB"/>
    <property type="match status" value="1"/>
</dbReference>
<dbReference type="RefSeq" id="WP_041954369.1">
    <property type="nucleotide sequence ID" value="NZ_JRPN01000004.1"/>
</dbReference>
<gene>
    <name evidence="5" type="ORF">MA20_06885</name>
</gene>
<sequence>MPQEFSQFEAIEFGPYRLIPSKRLLLVGQNPVEIGSRAFDILALLVQRRSEVVSRREILDRVWPDLTIDEANLRVQMSDLRRALRSMDDVTSYIKNVPGRGYVFIAPLQTVPSPQSGVAGGTPAPIPRRPQHVIGRDNAIETLVAQALACRFVTIVGPGGIGKTTLAIELGHRLASGFGDEVLYVDLGALKASDLVLPTIAGALGYAVHTGDLLIALASFVADRRVLLILDCCEHVIEAVADVAARLFQRAPNLHLVATSREVLRADGETVYFIEPLDLPNERDDLTASEVLRAPSAELLMARATTGGYVGSVDDAHAPAVAEICRRLDGNPLAIELAASRLITYGFKGLLEGLRDRGVLHWPGGRRESRHRTLEATLDWSFRLLSDVERRVLARLSILIGPFTMQAAQALAVDSIDDDWIVARAVEELTDKSLIAVIPVDNANLYRMPDITRFYAEMKLAQSGERQEVLRRHAQFCADTLRRADVGPRHAIEQMDLRRDLHIGNVRAALEWCFSGLGDGQLGVSLAAFASRMLLDRSMLRECLRWCEIAAAQIDEGEPSSIMALRLYESLSLCRMYLMANDDEVGETIGRALELAVALGERESELHLLAGLNLFLTRRADYVGALRAAERFAELAQASQNSVEIAASEWMLGATHNVIGHQQVALELIARGLARAEALGIGKTYYFGFDNKGRGTIGRVWTLWLCGFPETALRRAAEVLDASTAQNHPVSTCIAYLYTTIVVLWARDLDWAERLIDTLIDVASKHQLKPYRTGGVALKGELLVARGQTEAGVALLKGVLEPLQAEQLAIIRTPALRAYAEGLARVGDVVQAESVIADLIEQAAASPTYLLPELLRTQGDIMVARRPEDRRPAEECFRKALGQARTDGALGWELRAALSLARLWRQTERAADGAELLQQILSGFTEGFKTADLVDARRMLQSMSSIGHDEPPRGESRAKSNRKKLVR</sequence>
<dbReference type="CDD" id="cd00383">
    <property type="entry name" value="trans_reg_C"/>
    <property type="match status" value="1"/>
</dbReference>
<keyword evidence="1 2" id="KW-0238">DNA-binding</keyword>
<dbReference type="InterPro" id="IPR001867">
    <property type="entry name" value="OmpR/PhoB-type_DNA-bd"/>
</dbReference>
<dbReference type="InterPro" id="IPR027417">
    <property type="entry name" value="P-loop_NTPase"/>
</dbReference>
<accession>A0A0A3Y0W3</accession>
<dbReference type="SUPFAM" id="SSF52540">
    <property type="entry name" value="P-loop containing nucleoside triphosphate hydrolases"/>
    <property type="match status" value="1"/>
</dbReference>
<dbReference type="AlphaFoldDB" id="A0A0A3Y0W3"/>
<feature type="DNA-binding region" description="OmpR/PhoB-type" evidence="2">
    <location>
        <begin position="8"/>
        <end position="106"/>
    </location>
</feature>
<evidence type="ECO:0000313" key="5">
    <source>
        <dbReference type="EMBL" id="KGT80342.1"/>
    </source>
</evidence>
<evidence type="ECO:0000256" key="3">
    <source>
        <dbReference type="SAM" id="MobiDB-lite"/>
    </source>
</evidence>
<feature type="region of interest" description="Disordered" evidence="3">
    <location>
        <begin position="943"/>
        <end position="967"/>
    </location>
</feature>
<dbReference type="GO" id="GO:0006355">
    <property type="term" value="P:regulation of DNA-templated transcription"/>
    <property type="evidence" value="ECO:0007669"/>
    <property type="project" value="InterPro"/>
</dbReference>
<dbReference type="PRINTS" id="PR00364">
    <property type="entry name" value="DISEASERSIST"/>
</dbReference>
<organism evidence="5 6">
    <name type="scientific">Bradyrhizobium japonicum</name>
    <dbReference type="NCBI Taxonomy" id="375"/>
    <lineage>
        <taxon>Bacteria</taxon>
        <taxon>Pseudomonadati</taxon>
        <taxon>Pseudomonadota</taxon>
        <taxon>Alphaproteobacteria</taxon>
        <taxon>Hyphomicrobiales</taxon>
        <taxon>Nitrobacteraceae</taxon>
        <taxon>Bradyrhizobium</taxon>
    </lineage>
</organism>
<protein>
    <recommendedName>
        <fullName evidence="4">OmpR/PhoB-type domain-containing protein</fullName>
    </recommendedName>
</protein>
<dbReference type="InterPro" id="IPR016032">
    <property type="entry name" value="Sig_transdc_resp-reg_C-effctor"/>
</dbReference>
<dbReference type="Proteomes" id="UP000030377">
    <property type="component" value="Unassembled WGS sequence"/>
</dbReference>
<evidence type="ECO:0000256" key="1">
    <source>
        <dbReference type="ARBA" id="ARBA00023125"/>
    </source>
</evidence>
<dbReference type="GO" id="GO:0003677">
    <property type="term" value="F:DNA binding"/>
    <property type="evidence" value="ECO:0007669"/>
    <property type="project" value="UniProtKB-UniRule"/>
</dbReference>
<dbReference type="Gene3D" id="1.10.10.10">
    <property type="entry name" value="Winged helix-like DNA-binding domain superfamily/Winged helix DNA-binding domain"/>
    <property type="match status" value="1"/>
</dbReference>
<dbReference type="InterPro" id="IPR011990">
    <property type="entry name" value="TPR-like_helical_dom_sf"/>
</dbReference>
<dbReference type="PANTHER" id="PTHR47691">
    <property type="entry name" value="REGULATOR-RELATED"/>
    <property type="match status" value="1"/>
</dbReference>
<dbReference type="GO" id="GO:0000160">
    <property type="term" value="P:phosphorelay signal transduction system"/>
    <property type="evidence" value="ECO:0007669"/>
    <property type="project" value="InterPro"/>
</dbReference>
<dbReference type="InterPro" id="IPR036388">
    <property type="entry name" value="WH-like_DNA-bd_sf"/>
</dbReference>
<dbReference type="Pfam" id="PF00486">
    <property type="entry name" value="Trans_reg_C"/>
    <property type="match status" value="1"/>
</dbReference>
<reference evidence="5 6" key="1">
    <citation type="submission" date="2014-09" db="EMBL/GenBank/DDBJ databases">
        <title>Draft genome of Bradyrhizobium japonicum Is-34.</title>
        <authorList>
            <person name="Tsurumaru H."/>
            <person name="Yamakawa T."/>
            <person name="Hashimoto S."/>
            <person name="Okizaki K."/>
            <person name="Kanesaki Y."/>
            <person name="Yoshikawa H."/>
            <person name="Yajima S."/>
        </authorList>
    </citation>
    <scope>NUCLEOTIDE SEQUENCE [LARGE SCALE GENOMIC DNA]</scope>
    <source>
        <strain evidence="5 6">Is-34</strain>
    </source>
</reference>
<dbReference type="SUPFAM" id="SSF46894">
    <property type="entry name" value="C-terminal effector domain of the bipartite response regulators"/>
    <property type="match status" value="1"/>
</dbReference>
<feature type="compositionally biased region" description="Basic and acidic residues" evidence="3">
    <location>
        <begin position="947"/>
        <end position="958"/>
    </location>
</feature>
<evidence type="ECO:0000259" key="4">
    <source>
        <dbReference type="PROSITE" id="PS51755"/>
    </source>
</evidence>
<evidence type="ECO:0000256" key="2">
    <source>
        <dbReference type="PROSITE-ProRule" id="PRU01091"/>
    </source>
</evidence>
<dbReference type="EMBL" id="JRPN01000004">
    <property type="protein sequence ID" value="KGT80342.1"/>
    <property type="molecule type" value="Genomic_DNA"/>
</dbReference>
<name>A0A0A3Y0W3_BRAJP</name>
<dbReference type="Gene3D" id="1.25.40.10">
    <property type="entry name" value="Tetratricopeptide repeat domain"/>
    <property type="match status" value="1"/>
</dbReference>
<feature type="domain" description="OmpR/PhoB-type" evidence="4">
    <location>
        <begin position="8"/>
        <end position="106"/>
    </location>
</feature>
<proteinExistence type="predicted"/>
<dbReference type="Gene3D" id="3.40.50.300">
    <property type="entry name" value="P-loop containing nucleotide triphosphate hydrolases"/>
    <property type="match status" value="1"/>
</dbReference>
<dbReference type="SMART" id="SM00862">
    <property type="entry name" value="Trans_reg_C"/>
    <property type="match status" value="1"/>
</dbReference>
<evidence type="ECO:0000313" key="6">
    <source>
        <dbReference type="Proteomes" id="UP000030377"/>
    </source>
</evidence>
<comment type="caution">
    <text evidence="5">The sequence shown here is derived from an EMBL/GenBank/DDBJ whole genome shotgun (WGS) entry which is preliminary data.</text>
</comment>
<dbReference type="PANTHER" id="PTHR47691:SF3">
    <property type="entry name" value="HTH-TYPE TRANSCRIPTIONAL REGULATOR RV0890C-RELATED"/>
    <property type="match status" value="1"/>
</dbReference>